<dbReference type="PANTHER" id="PTHR15954:SF4">
    <property type="entry name" value="VACUOLAR PROTEIN SORTING-ASSOCIATED PROTEIN 51 HOMOLOG"/>
    <property type="match status" value="1"/>
</dbReference>
<dbReference type="GO" id="GO:0000938">
    <property type="term" value="C:GARP complex"/>
    <property type="evidence" value="ECO:0007669"/>
    <property type="project" value="UniProtKB-UniRule"/>
</dbReference>
<evidence type="ECO:0000256" key="2">
    <source>
        <dbReference type="RuleBase" id="RU368010"/>
    </source>
</evidence>
<proteinExistence type="inferred from homology"/>
<keyword evidence="3" id="KW-0175">Coiled coil</keyword>
<dbReference type="GO" id="GO:0015031">
    <property type="term" value="P:protein transport"/>
    <property type="evidence" value="ECO:0007669"/>
    <property type="project" value="UniProtKB-UniRule"/>
</dbReference>
<evidence type="ECO:0000256" key="3">
    <source>
        <dbReference type="SAM" id="Coils"/>
    </source>
</evidence>
<name>A0AA38ZXK5_VITRO</name>
<comment type="similarity">
    <text evidence="1 2">Belongs to the VPS51 family.</text>
</comment>
<evidence type="ECO:0000256" key="1">
    <source>
        <dbReference type="ARBA" id="ARBA00006080"/>
    </source>
</evidence>
<dbReference type="Pfam" id="PF08700">
    <property type="entry name" value="VPS51_Exo84_N"/>
    <property type="match status" value="1"/>
</dbReference>
<dbReference type="GO" id="GO:0032456">
    <property type="term" value="P:endocytic recycling"/>
    <property type="evidence" value="ECO:0007669"/>
    <property type="project" value="TreeGrafter"/>
</dbReference>
<organism evidence="5 6">
    <name type="scientific">Vitis rotundifolia</name>
    <name type="common">Muscadine grape</name>
    <dbReference type="NCBI Taxonomy" id="103349"/>
    <lineage>
        <taxon>Eukaryota</taxon>
        <taxon>Viridiplantae</taxon>
        <taxon>Streptophyta</taxon>
        <taxon>Embryophyta</taxon>
        <taxon>Tracheophyta</taxon>
        <taxon>Spermatophyta</taxon>
        <taxon>Magnoliopsida</taxon>
        <taxon>eudicotyledons</taxon>
        <taxon>Gunneridae</taxon>
        <taxon>Pentapetalae</taxon>
        <taxon>rosids</taxon>
        <taxon>Vitales</taxon>
        <taxon>Vitaceae</taxon>
        <taxon>Viteae</taxon>
        <taxon>Vitis</taxon>
    </lineage>
</organism>
<sequence length="774" mass="87301">MAADDIPLDDKAKRMRDLLSSFYAPDPSTASNTSSKYVSLDAINTTSFDADQYMILLAQKSNLEGLLQRHVEMAAEIKNLDTDLQMLVYENYNKFISATETIKRMKNNIVGMEANMEQLLEKIMSVQSRSDGVNTSLFEKREHIEKLHRTRNLLRKVQFIYDLPTRLGKCIKSEAYADAVRFYTGAMPIFEAYGDSSFQDCKRASEEAMSIIIKNLQEKVCLDSESVQVRAEAVVLLKQLNFQVDSLKAKLLETLEKYLITLQLNSRAISTTSLDSDEPSKQGSSSDALPGTAHEAVHAYRLIFPDSEDQLIKLAQDLVTKHFESTQQQIRKQISSSDLVGILRVIWTDVLLMEEVLPEAALSDFSLEAAHVAVKQYVASTFSNLLLNVSDALTKVQTKQKEGAGEEHPLQVSLEGSKKAVIQGSMAILLDFRQLLDDNLGLLVKLRDFIIDWVQEGFQDFFRRLDDQFLSLSGKNHSISEHQGLTEGTQGEKFLAGLVLVLAQLSVFIEQSAIPRITEEIAASFSGGGVRGYENGPAFVPGEICRIFRSAGEKFLHLYINMRTQKISVLLRKRFTTPNWVKHKEPREVHMFVDLFLQELEAIGTEVKQILPQGLHRKHHRTDSNGSTTSSRSNPLRDDKITRSNTQRARSQLLESHLAKLFKQKMEIFTKVEYTQESVVTTVVKLCLKSLHEFVRLQTFNRSGLQQIQLDIQFLRAPLKEIVEDEAAIDFLLDEVIVSAAERCLDPIPLEPPILDKLIQAKLAKTKEQTAVSS</sequence>
<reference evidence="5 6" key="1">
    <citation type="journal article" date="2023" name="BMC Biotechnol.">
        <title>Vitis rotundifolia cv Carlos genome sequencing.</title>
        <authorList>
            <person name="Huff M."/>
            <person name="Hulse-Kemp A."/>
            <person name="Scheffler B."/>
            <person name="Youngblood R."/>
            <person name="Simpson S."/>
            <person name="Babiker E."/>
            <person name="Staton M."/>
        </authorList>
    </citation>
    <scope>NUCLEOTIDE SEQUENCE [LARGE SCALE GENOMIC DNA]</scope>
    <source>
        <tissue evidence="5">Leaf</tissue>
    </source>
</reference>
<dbReference type="Proteomes" id="UP001168098">
    <property type="component" value="Unassembled WGS sequence"/>
</dbReference>
<dbReference type="GO" id="GO:0005829">
    <property type="term" value="C:cytosol"/>
    <property type="evidence" value="ECO:0007669"/>
    <property type="project" value="GOC"/>
</dbReference>
<keyword evidence="2" id="KW-0813">Transport</keyword>
<dbReference type="GO" id="GO:0016020">
    <property type="term" value="C:membrane"/>
    <property type="evidence" value="ECO:0007669"/>
    <property type="project" value="TreeGrafter"/>
</dbReference>
<dbReference type="AlphaFoldDB" id="A0AA38ZXK5"/>
<dbReference type="InterPro" id="IPR014812">
    <property type="entry name" value="Vps51"/>
</dbReference>
<evidence type="ECO:0000313" key="6">
    <source>
        <dbReference type="Proteomes" id="UP001168098"/>
    </source>
</evidence>
<dbReference type="GO" id="GO:0048193">
    <property type="term" value="P:Golgi vesicle transport"/>
    <property type="evidence" value="ECO:0007669"/>
    <property type="project" value="TreeGrafter"/>
</dbReference>
<comment type="function">
    <text evidence="2">Acts as component of the GARP complex that is involved in retrograde transport from early and late endosomes to the trans-Golgi network (TGN).</text>
</comment>
<gene>
    <name evidence="5" type="ORF">PVL29_008727</name>
</gene>
<feature type="compositionally biased region" description="Polar residues" evidence="4">
    <location>
        <begin position="624"/>
        <end position="634"/>
    </location>
</feature>
<feature type="coiled-coil region" evidence="3">
    <location>
        <begin position="102"/>
        <end position="129"/>
    </location>
</feature>
<comment type="subunit">
    <text evidence="2">Component of the Golgi-associated retrograde protein (GARP) complex.</text>
</comment>
<keyword evidence="2" id="KW-0445">Lipid transport</keyword>
<dbReference type="GO" id="GO:0007041">
    <property type="term" value="P:lysosomal transport"/>
    <property type="evidence" value="ECO:0007669"/>
    <property type="project" value="TreeGrafter"/>
</dbReference>
<dbReference type="GO" id="GO:0007030">
    <property type="term" value="P:Golgi organization"/>
    <property type="evidence" value="ECO:0007669"/>
    <property type="project" value="UniProtKB-UniRule"/>
</dbReference>
<accession>A0AA38ZXK5</accession>
<comment type="subcellular location">
    <subcellularLocation>
        <location evidence="2">Golgi apparatus</location>
        <location evidence="2">trans-Golgi network</location>
    </subcellularLocation>
</comment>
<evidence type="ECO:0000313" key="5">
    <source>
        <dbReference type="EMBL" id="KAJ9696657.1"/>
    </source>
</evidence>
<protein>
    <recommendedName>
        <fullName evidence="2">Vacuolar protein sorting-associated protein 51 homolog</fullName>
    </recommendedName>
</protein>
<keyword evidence="2" id="KW-0653">Protein transport</keyword>
<feature type="region of interest" description="Disordered" evidence="4">
    <location>
        <begin position="613"/>
        <end position="649"/>
    </location>
</feature>
<dbReference type="GO" id="GO:1990745">
    <property type="term" value="C:EARP complex"/>
    <property type="evidence" value="ECO:0007669"/>
    <property type="project" value="TreeGrafter"/>
</dbReference>
<dbReference type="EMBL" id="JARBHA010000007">
    <property type="protein sequence ID" value="KAJ9696657.1"/>
    <property type="molecule type" value="Genomic_DNA"/>
</dbReference>
<keyword evidence="2" id="KW-0333">Golgi apparatus</keyword>
<dbReference type="PANTHER" id="PTHR15954">
    <property type="entry name" value="VACUOLAR PROTEIN SORTING-ASSOCIATED PROTEIN 51 HOMOLOG"/>
    <property type="match status" value="1"/>
</dbReference>
<evidence type="ECO:0000256" key="4">
    <source>
        <dbReference type="SAM" id="MobiDB-lite"/>
    </source>
</evidence>
<dbReference type="GO" id="GO:0042147">
    <property type="term" value="P:retrograde transport, endosome to Golgi"/>
    <property type="evidence" value="ECO:0007669"/>
    <property type="project" value="UniProtKB-UniRule"/>
</dbReference>
<dbReference type="GO" id="GO:0006869">
    <property type="term" value="P:lipid transport"/>
    <property type="evidence" value="ECO:0007669"/>
    <property type="project" value="UniProtKB-UniRule"/>
</dbReference>
<comment type="caution">
    <text evidence="5">The sequence shown here is derived from an EMBL/GenBank/DDBJ whole genome shotgun (WGS) entry which is preliminary data.</text>
</comment>
<keyword evidence="6" id="KW-1185">Reference proteome</keyword>